<accession>A0A975BCZ8</accession>
<dbReference type="SUPFAM" id="SSF52540">
    <property type="entry name" value="P-loop containing nucleoside triphosphate hydrolases"/>
    <property type="match status" value="1"/>
</dbReference>
<name>A0A975BCZ8_9BACT</name>
<dbReference type="Gene3D" id="3.40.50.300">
    <property type="entry name" value="P-loop containing nucleotide triphosphate hydrolases"/>
    <property type="match status" value="1"/>
</dbReference>
<evidence type="ECO:0000313" key="3">
    <source>
        <dbReference type="Proteomes" id="UP000663720"/>
    </source>
</evidence>
<dbReference type="Pfam" id="PF13476">
    <property type="entry name" value="AAA_23"/>
    <property type="match status" value="1"/>
</dbReference>
<keyword evidence="3" id="KW-1185">Reference proteome</keyword>
<evidence type="ECO:0000313" key="2">
    <source>
        <dbReference type="EMBL" id="QTA83015.1"/>
    </source>
</evidence>
<dbReference type="InterPro" id="IPR038729">
    <property type="entry name" value="Rad50/SbcC_AAA"/>
</dbReference>
<dbReference type="GO" id="GO:0006302">
    <property type="term" value="P:double-strand break repair"/>
    <property type="evidence" value="ECO:0007669"/>
    <property type="project" value="InterPro"/>
</dbReference>
<dbReference type="EMBL" id="CP061799">
    <property type="protein sequence ID" value="QTA83015.1"/>
    <property type="molecule type" value="Genomic_DNA"/>
</dbReference>
<feature type="domain" description="Rad50/SbcC-type AAA" evidence="1">
    <location>
        <begin position="5"/>
        <end position="191"/>
    </location>
</feature>
<evidence type="ECO:0000259" key="1">
    <source>
        <dbReference type="Pfam" id="PF13476"/>
    </source>
</evidence>
<protein>
    <submittedName>
        <fullName evidence="2">AAA family ATPase</fullName>
    </submittedName>
</protein>
<dbReference type="AlphaFoldDB" id="A0A975BCZ8"/>
<dbReference type="PANTHER" id="PTHR32182:SF22">
    <property type="entry name" value="ATP-DEPENDENT ENDONUCLEASE, OLD FAMILY-RELATED"/>
    <property type="match status" value="1"/>
</dbReference>
<dbReference type="Proteomes" id="UP000663720">
    <property type="component" value="Chromosome"/>
</dbReference>
<sequence>MKLKKIELCNFRAVNKLSINLSEKLNVFVGVNGAGKSTIIDAIAITLSWLVNRIQRDKTSGRPIPEMSIRNGVSQGSITTCINKADTDYCWILNKAIKGNFFGQKSRLKEVSELATVIREEAQQTGLPVFAYYPVNRNVLDIPLRIRQKHSFEQFECFDEALTGAANFRHFFEWFRNREDLENESRQYLGQLDFLKPDNWEYPDRQLEAVRKSLEFFLTDFEHFSVRRNPLRV</sequence>
<proteinExistence type="predicted"/>
<gene>
    <name evidence="2" type="ORF">dnl_54080</name>
</gene>
<dbReference type="KEGG" id="dli:dnl_54080"/>
<reference evidence="2" key="1">
    <citation type="journal article" date="2021" name="Microb. Physiol.">
        <title>Proteogenomic Insights into the Physiology of Marine, Sulfate-Reducing, Filamentous Desulfonema limicola and Desulfonema magnum.</title>
        <authorList>
            <person name="Schnaars V."/>
            <person name="Wohlbrand L."/>
            <person name="Scheve S."/>
            <person name="Hinrichs C."/>
            <person name="Reinhardt R."/>
            <person name="Rabus R."/>
        </authorList>
    </citation>
    <scope>NUCLEOTIDE SEQUENCE</scope>
    <source>
        <strain evidence="2">5ac10</strain>
    </source>
</reference>
<dbReference type="RefSeq" id="WP_207688864.1">
    <property type="nucleotide sequence ID" value="NZ_CP061799.1"/>
</dbReference>
<organism evidence="2 3">
    <name type="scientific">Desulfonema limicola</name>
    <dbReference type="NCBI Taxonomy" id="45656"/>
    <lineage>
        <taxon>Bacteria</taxon>
        <taxon>Pseudomonadati</taxon>
        <taxon>Thermodesulfobacteriota</taxon>
        <taxon>Desulfobacteria</taxon>
        <taxon>Desulfobacterales</taxon>
        <taxon>Desulfococcaceae</taxon>
        <taxon>Desulfonema</taxon>
    </lineage>
</organism>
<dbReference type="InterPro" id="IPR027417">
    <property type="entry name" value="P-loop_NTPase"/>
</dbReference>
<dbReference type="PANTHER" id="PTHR32182">
    <property type="entry name" value="DNA REPLICATION AND REPAIR PROTEIN RECF"/>
    <property type="match status" value="1"/>
</dbReference>
<dbReference type="GO" id="GO:0016887">
    <property type="term" value="F:ATP hydrolysis activity"/>
    <property type="evidence" value="ECO:0007669"/>
    <property type="project" value="InterPro"/>
</dbReference>
<dbReference type="GO" id="GO:0000731">
    <property type="term" value="P:DNA synthesis involved in DNA repair"/>
    <property type="evidence" value="ECO:0007669"/>
    <property type="project" value="TreeGrafter"/>
</dbReference>